<dbReference type="PIRSF" id="PIRSF011386">
    <property type="entry name" value="FixH"/>
    <property type="match status" value="1"/>
</dbReference>
<dbReference type="HOGENOM" id="CLU_111458_0_0_5"/>
<dbReference type="OrthoDB" id="1495896at2"/>
<keyword evidence="1" id="KW-0812">Transmembrane</keyword>
<evidence type="ECO:0000313" key="2">
    <source>
        <dbReference type="EMBL" id="ADH91726.1"/>
    </source>
</evidence>
<dbReference type="EMBL" id="CP002026">
    <property type="protein sequence ID" value="ADH91726.1"/>
    <property type="molecule type" value="Genomic_DNA"/>
</dbReference>
<dbReference type="KEGG" id="sno:Snov_4469"/>
<reference evidence="2 3" key="1">
    <citation type="journal article" date="2012" name="Stand. Genomic Sci.">
        <title>Complete genome sequence of the facultatively chemolithoautotrophic and methylotrophic alpha Proteobacterium Starkeya novella type strain (ATCC 8093(T)).</title>
        <authorList>
            <person name="Kappler U."/>
            <person name="Davenport K."/>
            <person name="Beatson S."/>
            <person name="Lucas S."/>
            <person name="Lapidus A."/>
            <person name="Copeland A."/>
            <person name="Berry K.W."/>
            <person name="Glavina Del Rio T."/>
            <person name="Hammon N."/>
            <person name="Dalin E."/>
            <person name="Tice H."/>
            <person name="Pitluck S."/>
            <person name="Richardson P."/>
            <person name="Bruce D."/>
            <person name="Goodwin L.A."/>
            <person name="Han C."/>
            <person name="Tapia R."/>
            <person name="Detter J.C."/>
            <person name="Chang Y.J."/>
            <person name="Jeffries C.D."/>
            <person name="Land M."/>
            <person name="Hauser L."/>
            <person name="Kyrpides N.C."/>
            <person name="Goker M."/>
            <person name="Ivanova N."/>
            <person name="Klenk H.P."/>
            <person name="Woyke T."/>
        </authorList>
    </citation>
    <scope>NUCLEOTIDE SEQUENCE [LARGE SCALE GENOMIC DNA]</scope>
    <source>
        <strain evidence="3">ATCC 8093 / DSM 506 / JCM 20403 / CCM 1077 / IAM 12100 / NBRC 12443 / NCIMB 10456</strain>
    </source>
</reference>
<keyword evidence="1" id="KW-1133">Transmembrane helix</keyword>
<protein>
    <submittedName>
        <fullName evidence="2">FixH family protein</fullName>
    </submittedName>
</protein>
<evidence type="ECO:0000256" key="1">
    <source>
        <dbReference type="SAM" id="Phobius"/>
    </source>
</evidence>
<evidence type="ECO:0000313" key="3">
    <source>
        <dbReference type="Proteomes" id="UP000006633"/>
    </source>
</evidence>
<dbReference type="AlphaFoldDB" id="D7A3U9"/>
<keyword evidence="3" id="KW-1185">Reference proteome</keyword>
<proteinExistence type="predicted"/>
<dbReference type="InterPro" id="IPR018037">
    <property type="entry name" value="FixH_proteobacterial"/>
</dbReference>
<gene>
    <name evidence="2" type="ordered locus">Snov_4469</name>
</gene>
<dbReference type="Proteomes" id="UP000006633">
    <property type="component" value="Chromosome"/>
</dbReference>
<accession>D7A3U9</accession>
<feature type="transmembrane region" description="Helical" evidence="1">
    <location>
        <begin position="18"/>
        <end position="37"/>
    </location>
</feature>
<sequence length="163" mass="17739">MASRATSFDCGKPITGRFVLLCFVSFFGVIFAANFFLVRAAVTSFGGVETESAYKAGLAFRQESEAAAAQAARHWQVSAHIGEGRVEVSAQDAAGRPVTGAEATVRFHHPTDRRFDVALDAASVGAGRWRADEHVPPGQWDLVIELNRDGERLFRSTNRVTVR</sequence>
<keyword evidence="1" id="KW-0472">Membrane</keyword>
<organism evidence="2 3">
    <name type="scientific">Ancylobacter novellus (strain ATCC 8093 / DSM 506 / JCM 20403 / CCM 1077 / IAM 12100 / NBRC 12443 / NCIMB 10456)</name>
    <name type="common">Starkeya novella</name>
    <dbReference type="NCBI Taxonomy" id="639283"/>
    <lineage>
        <taxon>Bacteria</taxon>
        <taxon>Pseudomonadati</taxon>
        <taxon>Pseudomonadota</taxon>
        <taxon>Alphaproteobacteria</taxon>
        <taxon>Hyphomicrobiales</taxon>
        <taxon>Xanthobacteraceae</taxon>
        <taxon>Ancylobacter</taxon>
    </lineage>
</organism>
<dbReference type="eggNOG" id="COG5456">
    <property type="taxonomic scope" value="Bacteria"/>
</dbReference>
<name>D7A3U9_ANCN5</name>
<dbReference type="InterPro" id="IPR008620">
    <property type="entry name" value="FixH"/>
</dbReference>
<dbReference type="Pfam" id="PF05751">
    <property type="entry name" value="FixH"/>
    <property type="match status" value="1"/>
</dbReference>
<dbReference type="STRING" id="639283.Snov_4469"/>
<dbReference type="RefSeq" id="WP_013169224.1">
    <property type="nucleotide sequence ID" value="NC_014217.1"/>
</dbReference>